<evidence type="ECO:0000313" key="22">
    <source>
        <dbReference type="Proteomes" id="UP001497482"/>
    </source>
</evidence>
<dbReference type="PANTHER" id="PTHR13947">
    <property type="entry name" value="GNAT FAMILY N-ACETYLTRANSFERASE"/>
    <property type="match status" value="1"/>
</dbReference>
<evidence type="ECO:0000256" key="8">
    <source>
        <dbReference type="ARBA" id="ARBA00022824"/>
    </source>
</evidence>
<feature type="domain" description="N-acetyltransferase" evidence="20">
    <location>
        <begin position="75"/>
        <end position="230"/>
    </location>
</feature>
<keyword evidence="5" id="KW-0963">Cytoplasm</keyword>
<evidence type="ECO:0000256" key="13">
    <source>
        <dbReference type="ARBA" id="ARBA00023315"/>
    </source>
</evidence>
<evidence type="ECO:0000256" key="3">
    <source>
        <dbReference type="ARBA" id="ARBA00004389"/>
    </source>
</evidence>
<feature type="transmembrane region" description="Helical" evidence="19">
    <location>
        <begin position="54"/>
        <end position="81"/>
    </location>
</feature>
<reference evidence="21 22" key="1">
    <citation type="submission" date="2024-04" db="EMBL/GenBank/DDBJ databases">
        <authorList>
            <person name="Waldvogel A.-M."/>
            <person name="Schoenle A."/>
        </authorList>
    </citation>
    <scope>NUCLEOTIDE SEQUENCE [LARGE SCALE GENOMIC DNA]</scope>
</reference>
<dbReference type="InterPro" id="IPR016181">
    <property type="entry name" value="Acyl_CoA_acyltransferase"/>
</dbReference>
<evidence type="ECO:0000256" key="19">
    <source>
        <dbReference type="SAM" id="Phobius"/>
    </source>
</evidence>
<organism evidence="21 22">
    <name type="scientific">Knipowitschia caucasica</name>
    <name type="common">Caucasian dwarf goby</name>
    <name type="synonym">Pomatoschistus caucasicus</name>
    <dbReference type="NCBI Taxonomy" id="637954"/>
    <lineage>
        <taxon>Eukaryota</taxon>
        <taxon>Metazoa</taxon>
        <taxon>Chordata</taxon>
        <taxon>Craniata</taxon>
        <taxon>Vertebrata</taxon>
        <taxon>Euteleostomi</taxon>
        <taxon>Actinopterygii</taxon>
        <taxon>Neopterygii</taxon>
        <taxon>Teleostei</taxon>
        <taxon>Neoteleostei</taxon>
        <taxon>Acanthomorphata</taxon>
        <taxon>Gobiaria</taxon>
        <taxon>Gobiiformes</taxon>
        <taxon>Gobioidei</taxon>
        <taxon>Gobiidae</taxon>
        <taxon>Gobiinae</taxon>
        <taxon>Knipowitschia</taxon>
    </lineage>
</organism>
<keyword evidence="11" id="KW-0496">Mitochondrion</keyword>
<dbReference type="CDD" id="cd04301">
    <property type="entry name" value="NAT_SF"/>
    <property type="match status" value="1"/>
</dbReference>
<dbReference type="Proteomes" id="UP001497482">
    <property type="component" value="Chromosome 3"/>
</dbReference>
<accession>A0AAV2LPE1</accession>
<evidence type="ECO:0000256" key="12">
    <source>
        <dbReference type="ARBA" id="ARBA00023136"/>
    </source>
</evidence>
<evidence type="ECO:0000259" key="20">
    <source>
        <dbReference type="PROSITE" id="PS51186"/>
    </source>
</evidence>
<dbReference type="PANTHER" id="PTHR13947:SF11">
    <property type="entry name" value="N-ACETYLASPARTATE SYNTHETASE"/>
    <property type="match status" value="1"/>
</dbReference>
<evidence type="ECO:0000256" key="7">
    <source>
        <dbReference type="ARBA" id="ARBA00022692"/>
    </source>
</evidence>
<keyword evidence="10 19" id="KW-1133">Transmembrane helix</keyword>
<evidence type="ECO:0000256" key="18">
    <source>
        <dbReference type="ARBA" id="ARBA00093466"/>
    </source>
</evidence>
<keyword evidence="13" id="KW-0012">Acyltransferase</keyword>
<name>A0AAV2LPE1_KNICA</name>
<keyword evidence="12 19" id="KW-0472">Membrane</keyword>
<proteinExistence type="inferred from homology"/>
<evidence type="ECO:0000256" key="4">
    <source>
        <dbReference type="ARBA" id="ARBA00004496"/>
    </source>
</evidence>
<evidence type="ECO:0000256" key="16">
    <source>
        <dbReference type="ARBA" id="ARBA00043248"/>
    </source>
</evidence>
<dbReference type="InterPro" id="IPR000182">
    <property type="entry name" value="GNAT_dom"/>
</dbReference>
<evidence type="ECO:0000256" key="11">
    <source>
        <dbReference type="ARBA" id="ARBA00023128"/>
    </source>
</evidence>
<evidence type="ECO:0000256" key="1">
    <source>
        <dbReference type="ARBA" id="ARBA00004111"/>
    </source>
</evidence>
<dbReference type="SUPFAM" id="SSF55729">
    <property type="entry name" value="Acyl-CoA N-acyltransferases (Nat)"/>
    <property type="match status" value="1"/>
</dbReference>
<dbReference type="Pfam" id="PF00583">
    <property type="entry name" value="Acetyltransf_1"/>
    <property type="match status" value="1"/>
</dbReference>
<evidence type="ECO:0000256" key="9">
    <source>
        <dbReference type="ARBA" id="ARBA00022848"/>
    </source>
</evidence>
<evidence type="ECO:0000256" key="2">
    <source>
        <dbReference type="ARBA" id="ARBA00004304"/>
    </source>
</evidence>
<dbReference type="GO" id="GO:0017188">
    <property type="term" value="F:L-aspartate N-acetyltransferase activity"/>
    <property type="evidence" value="ECO:0007669"/>
    <property type="project" value="UniProtKB-EC"/>
</dbReference>
<keyword evidence="6" id="KW-0808">Transferase</keyword>
<evidence type="ECO:0000256" key="10">
    <source>
        <dbReference type="ARBA" id="ARBA00022989"/>
    </source>
</evidence>
<dbReference type="GO" id="GO:0031966">
    <property type="term" value="C:mitochondrial membrane"/>
    <property type="evidence" value="ECO:0007669"/>
    <property type="project" value="UniProtKB-SubCell"/>
</dbReference>
<evidence type="ECO:0000256" key="5">
    <source>
        <dbReference type="ARBA" id="ARBA00022490"/>
    </source>
</evidence>
<keyword evidence="7 19" id="KW-0812">Transmembrane</keyword>
<evidence type="ECO:0000256" key="15">
    <source>
        <dbReference type="ARBA" id="ARBA00041029"/>
    </source>
</evidence>
<keyword evidence="22" id="KW-1185">Reference proteome</keyword>
<dbReference type="GO" id="GO:0005789">
    <property type="term" value="C:endoplasmic reticulum membrane"/>
    <property type="evidence" value="ECO:0007669"/>
    <property type="project" value="UniProtKB-SubCell"/>
</dbReference>
<dbReference type="EC" id="2.3.1.17" evidence="14"/>
<gene>
    <name evidence="21" type="ORF">KC01_LOCUS29941</name>
</gene>
<sequence>MKATRKRKRTIKDIQVREYESGDEREVIRIFCEGMEEMVPDTAFRGLPHHPESLLLYTAITVSCVWISWCLWVIVLLPGLLLCGRYFCSFIVKNRYTKRAMNTDMADIEGSYMKAPGSCLWVALVDGVVVGLVAAKQRCPDHGSVPDEVELKRMSVDQKHRSCGVGLALGRKVLEFASSQNVSKVVLGTTNYTAAAHNLYRRLGFQCVGVTDGYPTDTCAPSLLERLLYRVRHHHYELQL</sequence>
<dbReference type="InterPro" id="IPR050769">
    <property type="entry name" value="NAT_camello-type"/>
</dbReference>
<dbReference type="EMBL" id="OZ035825">
    <property type="protein sequence ID" value="CAL1602115.1"/>
    <property type="molecule type" value="Genomic_DNA"/>
</dbReference>
<dbReference type="AlphaFoldDB" id="A0AAV2LPE1"/>
<evidence type="ECO:0000313" key="21">
    <source>
        <dbReference type="EMBL" id="CAL1602115.1"/>
    </source>
</evidence>
<evidence type="ECO:0000256" key="17">
    <source>
        <dbReference type="ARBA" id="ARBA00049272"/>
    </source>
</evidence>
<evidence type="ECO:0000256" key="14">
    <source>
        <dbReference type="ARBA" id="ARBA00039136"/>
    </source>
</evidence>
<protein>
    <recommendedName>
        <fullName evidence="15">N-acetylaspartate synthetase</fullName>
        <ecNumber evidence="14">2.3.1.17</ecNumber>
    </recommendedName>
    <alternativeName>
        <fullName evidence="16">N-acetyltransferase 8-like protein</fullName>
    </alternativeName>
</protein>
<keyword evidence="9" id="KW-0492">Microsome</keyword>
<dbReference type="PROSITE" id="PS51186">
    <property type="entry name" value="GNAT"/>
    <property type="match status" value="1"/>
</dbReference>
<dbReference type="Gene3D" id="3.40.630.30">
    <property type="match status" value="1"/>
</dbReference>
<evidence type="ECO:0000256" key="6">
    <source>
        <dbReference type="ARBA" id="ARBA00022679"/>
    </source>
</evidence>
<comment type="subcellular location">
    <subcellularLocation>
        <location evidence="4">Cytoplasm</location>
    </subcellularLocation>
    <subcellularLocation>
        <location evidence="3">Endoplasmic reticulum membrane</location>
        <topology evidence="3">Single-pass membrane protein</topology>
    </subcellularLocation>
    <subcellularLocation>
        <location evidence="1">Microsome membrane</location>
        <topology evidence="1">Single-pass membrane protein</topology>
    </subcellularLocation>
    <subcellularLocation>
        <location evidence="2">Mitochondrion membrane</location>
        <topology evidence="2">Single-pass membrane protein</topology>
    </subcellularLocation>
</comment>
<comment type="catalytic activity">
    <reaction evidence="17">
        <text>L-aspartate + acetyl-CoA = N-acetyl-L-aspartate + CoA + H(+)</text>
        <dbReference type="Rhea" id="RHEA:14165"/>
        <dbReference type="ChEBI" id="CHEBI:15378"/>
        <dbReference type="ChEBI" id="CHEBI:16953"/>
        <dbReference type="ChEBI" id="CHEBI:29991"/>
        <dbReference type="ChEBI" id="CHEBI:57287"/>
        <dbReference type="ChEBI" id="CHEBI:57288"/>
        <dbReference type="EC" id="2.3.1.17"/>
    </reaction>
    <physiologicalReaction direction="left-to-right" evidence="17">
        <dbReference type="Rhea" id="RHEA:14166"/>
    </physiologicalReaction>
</comment>
<comment type="similarity">
    <text evidence="18">Belongs to the NAT8 family.</text>
</comment>
<keyword evidence="8" id="KW-0256">Endoplasmic reticulum</keyword>